<accession>A0ABS6Z9P4</accession>
<keyword evidence="1" id="KW-0732">Signal</keyword>
<proteinExistence type="predicted"/>
<evidence type="ECO:0000256" key="1">
    <source>
        <dbReference type="SAM" id="SignalP"/>
    </source>
</evidence>
<feature type="chain" id="PRO_5045876122" description="Secreted protein" evidence="1">
    <location>
        <begin position="26"/>
        <end position="114"/>
    </location>
</feature>
<dbReference type="RefSeq" id="WP_219668415.1">
    <property type="nucleotide sequence ID" value="NZ_WTFF01000131.1"/>
</dbReference>
<name>A0ABS6Z9P4_9ACTN</name>
<dbReference type="Proteomes" id="UP000812013">
    <property type="component" value="Unassembled WGS sequence"/>
</dbReference>
<comment type="caution">
    <text evidence="2">The sequence shown here is derived from an EMBL/GenBank/DDBJ whole genome shotgun (WGS) entry which is preliminary data.</text>
</comment>
<reference evidence="2 3" key="1">
    <citation type="submission" date="2019-12" db="EMBL/GenBank/DDBJ databases">
        <title>Genome sequence of Streptomyces bambusae.</title>
        <authorList>
            <person name="Bansal K."/>
            <person name="Choksket S."/>
            <person name="Korpole S."/>
            <person name="Patil P.B."/>
        </authorList>
    </citation>
    <scope>NUCLEOTIDE SEQUENCE [LARGE SCALE GENOMIC DNA]</scope>
    <source>
        <strain evidence="2 3">SK60</strain>
    </source>
</reference>
<keyword evidence="3" id="KW-1185">Reference proteome</keyword>
<organism evidence="2 3">
    <name type="scientific">Streptomyces bambusae</name>
    <dbReference type="NCBI Taxonomy" id="1550616"/>
    <lineage>
        <taxon>Bacteria</taxon>
        <taxon>Bacillati</taxon>
        <taxon>Actinomycetota</taxon>
        <taxon>Actinomycetes</taxon>
        <taxon>Kitasatosporales</taxon>
        <taxon>Streptomycetaceae</taxon>
        <taxon>Streptomyces</taxon>
    </lineage>
</organism>
<dbReference type="EMBL" id="WTFF01000131">
    <property type="protein sequence ID" value="MBW5483933.1"/>
    <property type="molecule type" value="Genomic_DNA"/>
</dbReference>
<evidence type="ECO:0000313" key="2">
    <source>
        <dbReference type="EMBL" id="MBW5483933.1"/>
    </source>
</evidence>
<evidence type="ECO:0008006" key="4">
    <source>
        <dbReference type="Google" id="ProtNLM"/>
    </source>
</evidence>
<protein>
    <recommendedName>
        <fullName evidence="4">Secreted protein</fullName>
    </recommendedName>
</protein>
<feature type="signal peptide" evidence="1">
    <location>
        <begin position="1"/>
        <end position="25"/>
    </location>
</feature>
<sequence length="114" mass="11007">MKYTKVAAAVAGSLAALGAASPAFAETPAAPSMSLTGGLTETLNAAAPVSAGLPQTVGNGLAEQNDTVNQVVGAVQDVNKVKNNAPGQVLNSANVVGKVAPMLGGVHLNGGSNS</sequence>
<evidence type="ECO:0000313" key="3">
    <source>
        <dbReference type="Proteomes" id="UP000812013"/>
    </source>
</evidence>
<gene>
    <name evidence="2" type="ORF">GPJ59_19105</name>
</gene>